<dbReference type="Proteomes" id="UP001627408">
    <property type="component" value="Unassembled WGS sequence"/>
</dbReference>
<proteinExistence type="predicted"/>
<evidence type="ECO:0008006" key="3">
    <source>
        <dbReference type="Google" id="ProtNLM"/>
    </source>
</evidence>
<dbReference type="EMBL" id="JBHDIY010000002">
    <property type="protein sequence ID" value="MFL4470726.1"/>
    <property type="molecule type" value="Genomic_DNA"/>
</dbReference>
<dbReference type="RefSeq" id="WP_407592572.1">
    <property type="nucleotide sequence ID" value="NZ_JBHDIY010000002.1"/>
</dbReference>
<gene>
    <name evidence="1" type="ORF">ACERZ8_12845</name>
</gene>
<organism evidence="1 2">
    <name type="scientific">Tateyamaria armeniaca</name>
    <dbReference type="NCBI Taxonomy" id="2518930"/>
    <lineage>
        <taxon>Bacteria</taxon>
        <taxon>Pseudomonadati</taxon>
        <taxon>Pseudomonadota</taxon>
        <taxon>Alphaproteobacteria</taxon>
        <taxon>Rhodobacterales</taxon>
        <taxon>Roseobacteraceae</taxon>
        <taxon>Tateyamaria</taxon>
    </lineage>
</organism>
<evidence type="ECO:0000313" key="1">
    <source>
        <dbReference type="EMBL" id="MFL4470726.1"/>
    </source>
</evidence>
<name>A0ABW8UXT8_9RHOB</name>
<comment type="caution">
    <text evidence="1">The sequence shown here is derived from an EMBL/GenBank/DDBJ whole genome shotgun (WGS) entry which is preliminary data.</text>
</comment>
<protein>
    <recommendedName>
        <fullName evidence="3">Endonuclease/exonuclease/phosphatase domain-containing protein</fullName>
    </recommendedName>
</protein>
<dbReference type="InterPro" id="IPR036691">
    <property type="entry name" value="Endo/exonu/phosph_ase_sf"/>
</dbReference>
<accession>A0ABW8UXT8</accession>
<sequence length="83" mass="9515">MRRAEKEQLGADHVPNGWGGKLSDVLLPYLSAAQPDVLCLQEIVHSPQTDHDWLINRDGDHVLPQRANFMRYVCLALPDRRNR</sequence>
<keyword evidence="2" id="KW-1185">Reference proteome</keyword>
<dbReference type="SUPFAM" id="SSF56219">
    <property type="entry name" value="DNase I-like"/>
    <property type="match status" value="1"/>
</dbReference>
<evidence type="ECO:0000313" key="2">
    <source>
        <dbReference type="Proteomes" id="UP001627408"/>
    </source>
</evidence>
<reference evidence="1 2" key="1">
    <citation type="submission" date="2024-08" db="EMBL/GenBank/DDBJ databases">
        <title>Tateyamaria sp. nov., isolated from marine algae.</title>
        <authorList>
            <person name="Choi B.J."/>
            <person name="Kim J.M."/>
            <person name="Lee J.K."/>
            <person name="Choi D.G."/>
            <person name="Bayburt H."/>
            <person name="Baek J.H."/>
            <person name="Han D.M."/>
            <person name="Jeon C.O."/>
        </authorList>
    </citation>
    <scope>NUCLEOTIDE SEQUENCE [LARGE SCALE GENOMIC DNA]</scope>
    <source>
        <strain evidence="1 2">KMU-156</strain>
    </source>
</reference>